<evidence type="ECO:0000313" key="8">
    <source>
        <dbReference type="Proteomes" id="UP001152747"/>
    </source>
</evidence>
<comment type="similarity">
    <text evidence="2 6">Belongs to the Mediator complex subunit 11 family.</text>
</comment>
<gene>
    <name evidence="6" type="primary">MED11</name>
    <name evidence="7" type="ORF">CAMP_LOCUS7505</name>
</gene>
<evidence type="ECO:0000256" key="6">
    <source>
        <dbReference type="RuleBase" id="RU364147"/>
    </source>
</evidence>
<evidence type="ECO:0000313" key="7">
    <source>
        <dbReference type="EMBL" id="CAI5444868.1"/>
    </source>
</evidence>
<dbReference type="GO" id="GO:0016592">
    <property type="term" value="C:mediator complex"/>
    <property type="evidence" value="ECO:0007669"/>
    <property type="project" value="InterPro"/>
</dbReference>
<dbReference type="GO" id="GO:0003712">
    <property type="term" value="F:transcription coregulator activity"/>
    <property type="evidence" value="ECO:0007669"/>
    <property type="project" value="InterPro"/>
</dbReference>
<protein>
    <recommendedName>
        <fullName evidence="3 6">Mediator of RNA polymerase II transcription subunit 11</fullName>
    </recommendedName>
    <alternativeName>
        <fullName evidence="5 6">Mediator complex subunit 11</fullName>
    </alternativeName>
</protein>
<reference evidence="7" key="1">
    <citation type="submission" date="2022-11" db="EMBL/GenBank/DDBJ databases">
        <authorList>
            <person name="Kikuchi T."/>
        </authorList>
    </citation>
    <scope>NUCLEOTIDE SEQUENCE</scope>
    <source>
        <strain evidence="7">PS1010</strain>
    </source>
</reference>
<accession>A0A9P1II04</accession>
<name>A0A9P1II04_9PELO</name>
<comment type="function">
    <text evidence="6">Component of the Mediator complex, a coactivator involved in the regulated transcription of nearly all RNA polymerase II-dependent genes. Mediator functions as a bridge to convey information from gene-specific regulatory proteins to the basal RNA polymerase II transcription machinery. Mediator is recruited to promoters by direct interactions with regulatory proteins and serves as a scaffold for the assembly of a functional pre-initiation complex with RNA polymerase II and the general transcription factors.</text>
</comment>
<dbReference type="AlphaFoldDB" id="A0A9P1II04"/>
<dbReference type="OrthoDB" id="5418434at2759"/>
<dbReference type="PANTHER" id="PTHR22890">
    <property type="entry name" value="MEDIATOR OF RNA POLYMERASE II TRANSCRIPTION SUBUNIT 11"/>
    <property type="match status" value="1"/>
</dbReference>
<proteinExistence type="inferred from homology"/>
<evidence type="ECO:0000256" key="4">
    <source>
        <dbReference type="ARBA" id="ARBA00023242"/>
    </source>
</evidence>
<dbReference type="Pfam" id="PF10280">
    <property type="entry name" value="Med11"/>
    <property type="match status" value="1"/>
</dbReference>
<organism evidence="7 8">
    <name type="scientific">Caenorhabditis angaria</name>
    <dbReference type="NCBI Taxonomy" id="860376"/>
    <lineage>
        <taxon>Eukaryota</taxon>
        <taxon>Metazoa</taxon>
        <taxon>Ecdysozoa</taxon>
        <taxon>Nematoda</taxon>
        <taxon>Chromadorea</taxon>
        <taxon>Rhabditida</taxon>
        <taxon>Rhabditina</taxon>
        <taxon>Rhabditomorpha</taxon>
        <taxon>Rhabditoidea</taxon>
        <taxon>Rhabditidae</taxon>
        <taxon>Peloderinae</taxon>
        <taxon>Caenorhabditis</taxon>
    </lineage>
</organism>
<dbReference type="EMBL" id="CANHGI010000003">
    <property type="protein sequence ID" value="CAI5444868.1"/>
    <property type="molecule type" value="Genomic_DNA"/>
</dbReference>
<comment type="subunit">
    <text evidence="6">Component of the Mediator complex.</text>
</comment>
<keyword evidence="6" id="KW-0805">Transcription regulation</keyword>
<keyword evidence="4 6" id="KW-0539">Nucleus</keyword>
<dbReference type="Gene3D" id="1.10.287.3490">
    <property type="match status" value="1"/>
</dbReference>
<dbReference type="Proteomes" id="UP001152747">
    <property type="component" value="Unassembled WGS sequence"/>
</dbReference>
<evidence type="ECO:0000256" key="1">
    <source>
        <dbReference type="ARBA" id="ARBA00004123"/>
    </source>
</evidence>
<comment type="caution">
    <text evidence="7">The sequence shown here is derived from an EMBL/GenBank/DDBJ whole genome shotgun (WGS) entry which is preliminary data.</text>
</comment>
<sequence length="142" mass="16504">MDQQQNDPQLGDRLKTIVGTEKQIDELMKCSKDCLQELLKDRQISKTKMEETATTFRRLINQVENELNNQMQYLSNVCVGSAHQGSTFGSLQNSHLAEVGTSSLYKRLEEITEKYMPKNEEIEKMIEEEEEKEKEEETIKLD</sequence>
<evidence type="ECO:0000256" key="2">
    <source>
        <dbReference type="ARBA" id="ARBA00008186"/>
    </source>
</evidence>
<dbReference type="InterPro" id="IPR019404">
    <property type="entry name" value="Mediator_Med11"/>
</dbReference>
<keyword evidence="6" id="KW-0804">Transcription</keyword>
<keyword evidence="8" id="KW-1185">Reference proteome</keyword>
<dbReference type="GO" id="GO:0006357">
    <property type="term" value="P:regulation of transcription by RNA polymerase II"/>
    <property type="evidence" value="ECO:0007669"/>
    <property type="project" value="InterPro"/>
</dbReference>
<evidence type="ECO:0000256" key="3">
    <source>
        <dbReference type="ARBA" id="ARBA00019621"/>
    </source>
</evidence>
<keyword evidence="6" id="KW-0010">Activator</keyword>
<comment type="subcellular location">
    <subcellularLocation>
        <location evidence="1 6">Nucleus</location>
    </subcellularLocation>
</comment>
<evidence type="ECO:0000256" key="5">
    <source>
        <dbReference type="ARBA" id="ARBA00032011"/>
    </source>
</evidence>